<dbReference type="AlphaFoldDB" id="A0AAD7JED9"/>
<organism evidence="1 2">
    <name type="scientific">Mycena metata</name>
    <dbReference type="NCBI Taxonomy" id="1033252"/>
    <lineage>
        <taxon>Eukaryota</taxon>
        <taxon>Fungi</taxon>
        <taxon>Dikarya</taxon>
        <taxon>Basidiomycota</taxon>
        <taxon>Agaricomycotina</taxon>
        <taxon>Agaricomycetes</taxon>
        <taxon>Agaricomycetidae</taxon>
        <taxon>Agaricales</taxon>
        <taxon>Marasmiineae</taxon>
        <taxon>Mycenaceae</taxon>
        <taxon>Mycena</taxon>
    </lineage>
</organism>
<comment type="caution">
    <text evidence="1">The sequence shown here is derived from an EMBL/GenBank/DDBJ whole genome shotgun (WGS) entry which is preliminary data.</text>
</comment>
<gene>
    <name evidence="1" type="ORF">B0H16DRAFT_1455691</name>
</gene>
<evidence type="ECO:0000313" key="2">
    <source>
        <dbReference type="Proteomes" id="UP001215598"/>
    </source>
</evidence>
<accession>A0AAD7JED9</accession>
<dbReference type="Proteomes" id="UP001215598">
    <property type="component" value="Unassembled WGS sequence"/>
</dbReference>
<reference evidence="1" key="1">
    <citation type="submission" date="2023-03" db="EMBL/GenBank/DDBJ databases">
        <title>Massive genome expansion in bonnet fungi (Mycena s.s.) driven by repeated elements and novel gene families across ecological guilds.</title>
        <authorList>
            <consortium name="Lawrence Berkeley National Laboratory"/>
            <person name="Harder C.B."/>
            <person name="Miyauchi S."/>
            <person name="Viragh M."/>
            <person name="Kuo A."/>
            <person name="Thoen E."/>
            <person name="Andreopoulos B."/>
            <person name="Lu D."/>
            <person name="Skrede I."/>
            <person name="Drula E."/>
            <person name="Henrissat B."/>
            <person name="Morin E."/>
            <person name="Kohler A."/>
            <person name="Barry K."/>
            <person name="LaButti K."/>
            <person name="Morin E."/>
            <person name="Salamov A."/>
            <person name="Lipzen A."/>
            <person name="Mereny Z."/>
            <person name="Hegedus B."/>
            <person name="Baldrian P."/>
            <person name="Stursova M."/>
            <person name="Weitz H."/>
            <person name="Taylor A."/>
            <person name="Grigoriev I.V."/>
            <person name="Nagy L.G."/>
            <person name="Martin F."/>
            <person name="Kauserud H."/>
        </authorList>
    </citation>
    <scope>NUCLEOTIDE SEQUENCE</scope>
    <source>
        <strain evidence="1">CBHHK182m</strain>
    </source>
</reference>
<keyword evidence="2" id="KW-1185">Reference proteome</keyword>
<proteinExistence type="predicted"/>
<evidence type="ECO:0000313" key="1">
    <source>
        <dbReference type="EMBL" id="KAJ7762666.1"/>
    </source>
</evidence>
<sequence length="120" mass="13397">MRDKAKHVEYMMTQQRWGALGGTEDTASGAIYKEEILTPTITLLKELNDAFGPPFIQSIVTTVQALIAGVQKVKRNKDDCFQLVESLHQVLYLIIHLHLKSETAGSLLPSVLDKIAEFTK</sequence>
<name>A0AAD7JED9_9AGAR</name>
<protein>
    <submittedName>
        <fullName evidence="1">Uncharacterized protein</fullName>
    </submittedName>
</protein>
<dbReference type="EMBL" id="JARKIB010000032">
    <property type="protein sequence ID" value="KAJ7762666.1"/>
    <property type="molecule type" value="Genomic_DNA"/>
</dbReference>